<evidence type="ECO:0000313" key="16">
    <source>
        <dbReference type="Proteomes" id="UP000823046"/>
    </source>
</evidence>
<keyword evidence="5 11" id="KW-0547">Nucleotide-binding</keyword>
<name>A0ABQ7JFD3_9APIC</name>
<keyword evidence="7 11" id="KW-0067">ATP-binding</keyword>
<keyword evidence="12" id="KW-0472">Membrane</keyword>
<keyword evidence="12" id="KW-1133">Transmembrane helix</keyword>
<evidence type="ECO:0000256" key="2">
    <source>
        <dbReference type="ARBA" id="ARBA00005028"/>
    </source>
</evidence>
<dbReference type="Proteomes" id="UP000823046">
    <property type="component" value="Unassembled WGS sequence"/>
</dbReference>
<comment type="catalytic activity">
    <reaction evidence="10">
        <text>D-fructose + ATP = D-fructose 6-phosphate + ADP + H(+)</text>
        <dbReference type="Rhea" id="RHEA:16125"/>
        <dbReference type="ChEBI" id="CHEBI:15378"/>
        <dbReference type="ChEBI" id="CHEBI:30616"/>
        <dbReference type="ChEBI" id="CHEBI:37721"/>
        <dbReference type="ChEBI" id="CHEBI:61527"/>
        <dbReference type="ChEBI" id="CHEBI:456216"/>
        <dbReference type="EC" id="2.7.1.1"/>
    </reaction>
    <physiologicalReaction direction="left-to-right" evidence="10">
        <dbReference type="Rhea" id="RHEA:16126"/>
    </physiologicalReaction>
</comment>
<protein>
    <recommendedName>
        <fullName evidence="11">Phosphotransferase</fullName>
        <ecNumber evidence="11">2.7.1.-</ecNumber>
    </recommendedName>
</protein>
<evidence type="ECO:0000313" key="15">
    <source>
        <dbReference type="EMBL" id="KAF8822678.1"/>
    </source>
</evidence>
<evidence type="ECO:0000256" key="7">
    <source>
        <dbReference type="ARBA" id="ARBA00022840"/>
    </source>
</evidence>
<keyword evidence="4 11" id="KW-0808">Transferase</keyword>
<dbReference type="InterPro" id="IPR001312">
    <property type="entry name" value="Hexokinase"/>
</dbReference>
<evidence type="ECO:0000256" key="4">
    <source>
        <dbReference type="ARBA" id="ARBA00022679"/>
    </source>
</evidence>
<reference evidence="15 16" key="1">
    <citation type="journal article" date="2020" name="bioRxiv">
        <title>Metabolic contributions of an alphaproteobacterial endosymbiont in the apicomplexan Cardiosporidium cionae.</title>
        <authorList>
            <person name="Hunter E.S."/>
            <person name="Paight C.J."/>
            <person name="Lane C.E."/>
        </authorList>
    </citation>
    <scope>NUCLEOTIDE SEQUENCE [LARGE SCALE GENOMIC DNA]</scope>
    <source>
        <strain evidence="15">ESH_2018</strain>
    </source>
</reference>
<evidence type="ECO:0000256" key="3">
    <source>
        <dbReference type="ARBA" id="ARBA00009225"/>
    </source>
</evidence>
<dbReference type="InterPro" id="IPR043129">
    <property type="entry name" value="ATPase_NBD"/>
</dbReference>
<dbReference type="Gene3D" id="3.30.420.40">
    <property type="match status" value="1"/>
</dbReference>
<evidence type="ECO:0000256" key="9">
    <source>
        <dbReference type="ARBA" id="ARBA00044613"/>
    </source>
</evidence>
<evidence type="ECO:0000256" key="5">
    <source>
        <dbReference type="ARBA" id="ARBA00022741"/>
    </source>
</evidence>
<keyword evidence="8 11" id="KW-0324">Glycolysis</keyword>
<comment type="caution">
    <text evidence="15">The sequence shown here is derived from an EMBL/GenBank/DDBJ whole genome shotgun (WGS) entry which is preliminary data.</text>
</comment>
<dbReference type="Pfam" id="PF00349">
    <property type="entry name" value="Hexokinase_1"/>
    <property type="match status" value="1"/>
</dbReference>
<evidence type="ECO:0000259" key="13">
    <source>
        <dbReference type="Pfam" id="PF00349"/>
    </source>
</evidence>
<keyword evidence="6 11" id="KW-0418">Kinase</keyword>
<evidence type="ECO:0000256" key="1">
    <source>
        <dbReference type="ARBA" id="ARBA00004888"/>
    </source>
</evidence>
<evidence type="ECO:0000256" key="6">
    <source>
        <dbReference type="ARBA" id="ARBA00022777"/>
    </source>
</evidence>
<dbReference type="PRINTS" id="PR00475">
    <property type="entry name" value="HEXOKINASE"/>
</dbReference>
<organism evidence="15 16">
    <name type="scientific">Cardiosporidium cionae</name>
    <dbReference type="NCBI Taxonomy" id="476202"/>
    <lineage>
        <taxon>Eukaryota</taxon>
        <taxon>Sar</taxon>
        <taxon>Alveolata</taxon>
        <taxon>Apicomplexa</taxon>
        <taxon>Aconoidasida</taxon>
        <taxon>Nephromycida</taxon>
        <taxon>Cardiosporidium</taxon>
    </lineage>
</organism>
<dbReference type="SUPFAM" id="SSF53067">
    <property type="entry name" value="Actin-like ATPase domain"/>
    <property type="match status" value="2"/>
</dbReference>
<dbReference type="InterPro" id="IPR022673">
    <property type="entry name" value="Hexokinase_C"/>
</dbReference>
<comment type="similarity">
    <text evidence="3 11">Belongs to the hexokinase family.</text>
</comment>
<comment type="catalytic activity">
    <reaction evidence="9">
        <text>a D-hexose + ATP = a D-hexose 6-phosphate + ADP + H(+)</text>
        <dbReference type="Rhea" id="RHEA:22740"/>
        <dbReference type="ChEBI" id="CHEBI:4194"/>
        <dbReference type="ChEBI" id="CHEBI:15378"/>
        <dbReference type="ChEBI" id="CHEBI:30616"/>
        <dbReference type="ChEBI" id="CHEBI:229467"/>
        <dbReference type="ChEBI" id="CHEBI:456216"/>
        <dbReference type="EC" id="2.7.1.1"/>
    </reaction>
    <physiologicalReaction direction="left-to-right" evidence="9">
        <dbReference type="Rhea" id="RHEA:22741"/>
    </physiologicalReaction>
</comment>
<evidence type="ECO:0000256" key="10">
    <source>
        <dbReference type="ARBA" id="ARBA00047905"/>
    </source>
</evidence>
<proteinExistence type="inferred from homology"/>
<dbReference type="EMBL" id="JADAQX010000032">
    <property type="protein sequence ID" value="KAF8822678.1"/>
    <property type="molecule type" value="Genomic_DNA"/>
</dbReference>
<comment type="pathway">
    <text evidence="2">Carbohydrate metabolism; hexose metabolism.</text>
</comment>
<comment type="pathway">
    <text evidence="1">Carbohydrate degradation; glycolysis; D-glyceraldehyde 3-phosphate and glycerone phosphate from D-glucose: step 1/4.</text>
</comment>
<feature type="non-terminal residue" evidence="15">
    <location>
        <position position="1"/>
    </location>
</feature>
<feature type="transmembrane region" description="Helical" evidence="12">
    <location>
        <begin position="12"/>
        <end position="32"/>
    </location>
</feature>
<evidence type="ECO:0000256" key="12">
    <source>
        <dbReference type="SAM" id="Phobius"/>
    </source>
</evidence>
<dbReference type="InterPro" id="IPR022672">
    <property type="entry name" value="Hexokinase_N"/>
</dbReference>
<dbReference type="PROSITE" id="PS51748">
    <property type="entry name" value="HEXOKINASE_2"/>
    <property type="match status" value="1"/>
</dbReference>
<evidence type="ECO:0000256" key="11">
    <source>
        <dbReference type="RuleBase" id="RU362007"/>
    </source>
</evidence>
<sequence>VWQFLYLCNSRGVQIFLLFNLSCCLLFYQFVLRLNPILLILKYTKMASAGIQARLEKYVGYLTLDQSQLEKIYESFQDELKRGLNMHKASPFEWRPEECSFKMLDSCVPKVANGSETGIFYAIDFGGSFLRSVRVSLLGNGIIETDYNIYSLKTSDDVDLPKGLMDANAPGEILFDRFSKQIELVMKKHGDNTSSETLGVGFTFSFPCIQRAITHSQLVEWTKEFETGRKTSSIVEGQNVGKMLDDAFQRNKLPCTVKAVLNDTVGTLLSCAYQKPKSASPCLIGLIVGTGSNACYVEPEWKEYGYQGQIVNIECGNFNRDLPLTEVDLEIDWNTTNRGNQLFEKLISGYYLGEMVRRTVIRVLQGSTPLAAWNEDSISTEDVAAIVDDNDPTLKETRAILSKRWEDDVSLEILGVVHKICLAVFGRSASLAASAVAAIATHTKKLDEGISCGVDGSLIVKNPWYYNKVVEGLKLLLGARSAKIGVHTADDGSGKGAGVIAAMC</sequence>
<dbReference type="PROSITE" id="PS00378">
    <property type="entry name" value="HEXOKINASE_1"/>
    <property type="match status" value="1"/>
</dbReference>
<feature type="domain" description="Hexokinase C-terminal" evidence="14">
    <location>
        <begin position="284"/>
        <end position="503"/>
    </location>
</feature>
<keyword evidence="16" id="KW-1185">Reference proteome</keyword>
<dbReference type="InterPro" id="IPR019807">
    <property type="entry name" value="Hexokinase_BS"/>
</dbReference>
<dbReference type="Gene3D" id="3.40.367.20">
    <property type="match status" value="1"/>
</dbReference>
<dbReference type="Pfam" id="PF03727">
    <property type="entry name" value="Hexokinase_2"/>
    <property type="match status" value="1"/>
</dbReference>
<evidence type="ECO:0000256" key="8">
    <source>
        <dbReference type="ARBA" id="ARBA00023152"/>
    </source>
</evidence>
<dbReference type="PANTHER" id="PTHR19443">
    <property type="entry name" value="HEXOKINASE"/>
    <property type="match status" value="1"/>
</dbReference>
<dbReference type="PANTHER" id="PTHR19443:SF16">
    <property type="entry name" value="HEXOKINASE TYPE 1-RELATED"/>
    <property type="match status" value="1"/>
</dbReference>
<evidence type="ECO:0000259" key="14">
    <source>
        <dbReference type="Pfam" id="PF03727"/>
    </source>
</evidence>
<keyword evidence="12" id="KW-0812">Transmembrane</keyword>
<accession>A0ABQ7JFD3</accession>
<feature type="domain" description="Hexokinase N-terminal" evidence="13">
    <location>
        <begin position="55"/>
        <end position="273"/>
    </location>
</feature>
<dbReference type="EC" id="2.7.1.-" evidence="11"/>
<gene>
    <name evidence="15" type="primary">HK</name>
    <name evidence="15" type="ORF">IE077_003147</name>
</gene>